<dbReference type="OrthoDB" id="3257613at2759"/>
<sequence length="57" mass="6398">MTKQFHYLRQLKRAGRGHDLNSIEPTKEGEWVVKCPACSHPGINLPDGLETKVPEQG</sequence>
<organism evidence="1 2">
    <name type="scientific">Boletus reticuloceps</name>
    <dbReference type="NCBI Taxonomy" id="495285"/>
    <lineage>
        <taxon>Eukaryota</taxon>
        <taxon>Fungi</taxon>
        <taxon>Dikarya</taxon>
        <taxon>Basidiomycota</taxon>
        <taxon>Agaricomycotina</taxon>
        <taxon>Agaricomycetes</taxon>
        <taxon>Agaricomycetidae</taxon>
        <taxon>Boletales</taxon>
        <taxon>Boletineae</taxon>
        <taxon>Boletaceae</taxon>
        <taxon>Boletoideae</taxon>
        <taxon>Boletus</taxon>
    </lineage>
</organism>
<accession>A0A8I2YIL8</accession>
<dbReference type="Proteomes" id="UP000683000">
    <property type="component" value="Unassembled WGS sequence"/>
</dbReference>
<protein>
    <submittedName>
        <fullName evidence="1">Uncharacterized protein</fullName>
    </submittedName>
</protein>
<keyword evidence="2" id="KW-1185">Reference proteome</keyword>
<proteinExistence type="predicted"/>
<evidence type="ECO:0000313" key="2">
    <source>
        <dbReference type="Proteomes" id="UP000683000"/>
    </source>
</evidence>
<evidence type="ECO:0000313" key="1">
    <source>
        <dbReference type="EMBL" id="KAG6372377.1"/>
    </source>
</evidence>
<name>A0A8I2YIL8_9AGAM</name>
<reference evidence="1" key="1">
    <citation type="submission" date="2021-03" db="EMBL/GenBank/DDBJ databases">
        <title>Evolutionary innovations through gain and loss of genes in the ectomycorrhizal Boletales.</title>
        <authorList>
            <person name="Wu G."/>
            <person name="Miyauchi S."/>
            <person name="Morin E."/>
            <person name="Yang Z.-L."/>
            <person name="Xu J."/>
            <person name="Martin F.M."/>
        </authorList>
    </citation>
    <scope>NUCLEOTIDE SEQUENCE</scope>
    <source>
        <strain evidence="1">BR01</strain>
    </source>
</reference>
<dbReference type="AlphaFoldDB" id="A0A8I2YIL8"/>
<gene>
    <name evidence="1" type="ORF">JVT61DRAFT_7829</name>
</gene>
<dbReference type="EMBL" id="JAGFBS010000028">
    <property type="protein sequence ID" value="KAG6372377.1"/>
    <property type="molecule type" value="Genomic_DNA"/>
</dbReference>
<comment type="caution">
    <text evidence="1">The sequence shown here is derived from an EMBL/GenBank/DDBJ whole genome shotgun (WGS) entry which is preliminary data.</text>
</comment>